<dbReference type="EMBL" id="CAJPEV010004013">
    <property type="protein sequence ID" value="CAG0900990.1"/>
    <property type="molecule type" value="Genomic_DNA"/>
</dbReference>
<dbReference type="AlphaFoldDB" id="A0A7R9ADD0"/>
<sequence length="98" mass="10950">MRKSLIIKVASMEHRNYQRSISVSAEETDKTVMVGMPPSSDIHEASWESHATSILPQLPAIRRITITNLERKNQVIFCGGGEVRRGEKTVIALNSQNC</sequence>
<name>A0A7R9ADD0_9CRUS</name>
<proteinExistence type="predicted"/>
<organism evidence="1">
    <name type="scientific">Darwinula stevensoni</name>
    <dbReference type="NCBI Taxonomy" id="69355"/>
    <lineage>
        <taxon>Eukaryota</taxon>
        <taxon>Metazoa</taxon>
        <taxon>Ecdysozoa</taxon>
        <taxon>Arthropoda</taxon>
        <taxon>Crustacea</taxon>
        <taxon>Oligostraca</taxon>
        <taxon>Ostracoda</taxon>
        <taxon>Podocopa</taxon>
        <taxon>Podocopida</taxon>
        <taxon>Darwinulocopina</taxon>
        <taxon>Darwinuloidea</taxon>
        <taxon>Darwinulidae</taxon>
        <taxon>Darwinula</taxon>
    </lineage>
</organism>
<protein>
    <submittedName>
        <fullName evidence="1">Uncharacterized protein</fullName>
    </submittedName>
</protein>
<dbReference type="Proteomes" id="UP000677054">
    <property type="component" value="Unassembled WGS sequence"/>
</dbReference>
<evidence type="ECO:0000313" key="2">
    <source>
        <dbReference type="Proteomes" id="UP000677054"/>
    </source>
</evidence>
<evidence type="ECO:0000313" key="1">
    <source>
        <dbReference type="EMBL" id="CAD7251995.1"/>
    </source>
</evidence>
<keyword evidence="2" id="KW-1185">Reference proteome</keyword>
<reference evidence="1" key="1">
    <citation type="submission" date="2020-11" db="EMBL/GenBank/DDBJ databases">
        <authorList>
            <person name="Tran Van P."/>
        </authorList>
    </citation>
    <scope>NUCLEOTIDE SEQUENCE</scope>
</reference>
<gene>
    <name evidence="1" type="ORF">DSTB1V02_LOCUS11756</name>
</gene>
<dbReference type="EMBL" id="LR903530">
    <property type="protein sequence ID" value="CAD7251995.1"/>
    <property type="molecule type" value="Genomic_DNA"/>
</dbReference>
<accession>A0A7R9ADD0</accession>